<evidence type="ECO:0000313" key="3">
    <source>
        <dbReference type="Proteomes" id="UP000298416"/>
    </source>
</evidence>
<sequence>MASASQPSEDALAEYSIQELGQMLFDEAFSRQQAMINKSLEDHLSKLLVAVENLGSTQPKPTASISASRGWSIPMSVVSKPPTFDLDSWPKLKFDPPRFGGDNVVRWIKRIQKYYNHSFTPLADRLYLTEFLLDDAVAKRFSYWEDNNNGRTWDEFLITAKLRFDLDLYDEYMGRLATLRQSGSLNDYLKAFQPVLQKVGNVGDSTLTSLFIAGLSPSLNAELLTRRPASLGDAMALAQQLSACHSAASIGMPVQNPSMDSRDTKQITKYTPPHSRPTGNPSPAPSRNARDGPPRDYPIVRVSAAEKAEKAKRGPDIILGVQWLQDLGEVTKNYKTLSMKFKWEDRLITLQG</sequence>
<evidence type="ECO:0000256" key="1">
    <source>
        <dbReference type="SAM" id="MobiDB-lite"/>
    </source>
</evidence>
<feature type="region of interest" description="Disordered" evidence="1">
    <location>
        <begin position="252"/>
        <end position="297"/>
    </location>
</feature>
<dbReference type="Proteomes" id="UP000298416">
    <property type="component" value="Unassembled WGS sequence"/>
</dbReference>
<gene>
    <name evidence="2" type="ORF">SASPL_137909</name>
</gene>
<name>A0A8X8WVQ2_SALSN</name>
<comment type="caution">
    <text evidence="2">The sequence shown here is derived from an EMBL/GenBank/DDBJ whole genome shotgun (WGS) entry which is preliminary data.</text>
</comment>
<organism evidence="2">
    <name type="scientific">Salvia splendens</name>
    <name type="common">Scarlet sage</name>
    <dbReference type="NCBI Taxonomy" id="180675"/>
    <lineage>
        <taxon>Eukaryota</taxon>
        <taxon>Viridiplantae</taxon>
        <taxon>Streptophyta</taxon>
        <taxon>Embryophyta</taxon>
        <taxon>Tracheophyta</taxon>
        <taxon>Spermatophyta</taxon>
        <taxon>Magnoliopsida</taxon>
        <taxon>eudicotyledons</taxon>
        <taxon>Gunneridae</taxon>
        <taxon>Pentapetalae</taxon>
        <taxon>asterids</taxon>
        <taxon>lamiids</taxon>
        <taxon>Lamiales</taxon>
        <taxon>Lamiaceae</taxon>
        <taxon>Nepetoideae</taxon>
        <taxon>Mentheae</taxon>
        <taxon>Salviinae</taxon>
        <taxon>Salvia</taxon>
        <taxon>Salvia subgen. Calosphace</taxon>
        <taxon>core Calosphace</taxon>
    </lineage>
</organism>
<evidence type="ECO:0008006" key="4">
    <source>
        <dbReference type="Google" id="ProtNLM"/>
    </source>
</evidence>
<reference evidence="2" key="2">
    <citation type="submission" date="2020-08" db="EMBL/GenBank/DDBJ databases">
        <title>Plant Genome Project.</title>
        <authorList>
            <person name="Zhang R.-G."/>
        </authorList>
    </citation>
    <scope>NUCLEOTIDE SEQUENCE</scope>
    <source>
        <strain evidence="2">Huo1</strain>
        <tissue evidence="2">Leaf</tissue>
    </source>
</reference>
<accession>A0A8X8WVQ2</accession>
<dbReference type="AlphaFoldDB" id="A0A8X8WVQ2"/>
<dbReference type="EMBL" id="PNBA02000014">
    <property type="protein sequence ID" value="KAG6401064.1"/>
    <property type="molecule type" value="Genomic_DNA"/>
</dbReference>
<evidence type="ECO:0000313" key="2">
    <source>
        <dbReference type="EMBL" id="KAG6401064.1"/>
    </source>
</evidence>
<keyword evidence="3" id="KW-1185">Reference proteome</keyword>
<proteinExistence type="predicted"/>
<protein>
    <recommendedName>
        <fullName evidence="4">Retrotransposon gag domain-containing protein</fullName>
    </recommendedName>
</protein>
<reference evidence="2" key="1">
    <citation type="submission" date="2018-01" db="EMBL/GenBank/DDBJ databases">
        <authorList>
            <person name="Mao J.F."/>
        </authorList>
    </citation>
    <scope>NUCLEOTIDE SEQUENCE</scope>
    <source>
        <strain evidence="2">Huo1</strain>
        <tissue evidence="2">Leaf</tissue>
    </source>
</reference>